<dbReference type="Proteomes" id="UP001163603">
    <property type="component" value="Chromosome 12"/>
</dbReference>
<evidence type="ECO:0000313" key="2">
    <source>
        <dbReference type="Proteomes" id="UP001163603"/>
    </source>
</evidence>
<accession>A0ACC0XI67</accession>
<reference evidence="2" key="1">
    <citation type="journal article" date="2023" name="G3 (Bethesda)">
        <title>Genome assembly and association tests identify interacting loci associated with vigor, precocity, and sex in interspecific pistachio rootstocks.</title>
        <authorList>
            <person name="Palmer W."/>
            <person name="Jacygrad E."/>
            <person name="Sagayaradj S."/>
            <person name="Cavanaugh K."/>
            <person name="Han R."/>
            <person name="Bertier L."/>
            <person name="Beede B."/>
            <person name="Kafkas S."/>
            <person name="Golino D."/>
            <person name="Preece J."/>
            <person name="Michelmore R."/>
        </authorList>
    </citation>
    <scope>NUCLEOTIDE SEQUENCE [LARGE SCALE GENOMIC DNA]</scope>
</reference>
<comment type="caution">
    <text evidence="1">The sequence shown here is derived from an EMBL/GenBank/DDBJ whole genome shotgun (WGS) entry which is preliminary data.</text>
</comment>
<organism evidence="1 2">
    <name type="scientific">Pistacia integerrima</name>
    <dbReference type="NCBI Taxonomy" id="434235"/>
    <lineage>
        <taxon>Eukaryota</taxon>
        <taxon>Viridiplantae</taxon>
        <taxon>Streptophyta</taxon>
        <taxon>Embryophyta</taxon>
        <taxon>Tracheophyta</taxon>
        <taxon>Spermatophyta</taxon>
        <taxon>Magnoliopsida</taxon>
        <taxon>eudicotyledons</taxon>
        <taxon>Gunneridae</taxon>
        <taxon>Pentapetalae</taxon>
        <taxon>rosids</taxon>
        <taxon>malvids</taxon>
        <taxon>Sapindales</taxon>
        <taxon>Anacardiaceae</taxon>
        <taxon>Pistacia</taxon>
    </lineage>
</organism>
<gene>
    <name evidence="1" type="ORF">Pint_11652</name>
</gene>
<sequence>MGRSLISFSNIPLKFSHIPRSFLPLNHSNQCPFLKPGNNSLSGYQKVSVLSTKPGRKLCTKAVLSETSYQKEYPKIGAKSTGPIPPSQLIQVVETAAKTGAEVVMDAVNRPHNITYKGLTDLVTDTDKNSEAAILEVVKKNFGDHLILGEEGGIIGDTASDYLWCVDPLDKNSEAAILEVVKKNFGDHLILGEEGGIIGDTASDYLWCVDPLDGTTNFAHGYPSFAVSVGVLFQGNPAAAAVVEFVGGPMCWNTRTFSATAGGGAFCNGQKIHVSQTDQVERSLLVTGFGYEHDDAWATNIELFKEFTDVSRGVRRLGAAAVDMCHVALGIVESYWEYRLKPWDMAAGVLIVEEAGGAVTRMDGGKFCVFDRSVLVSNGVLHAKLLERIAPATEKLKTNGIDFSLWYKPENYHTDI</sequence>
<protein>
    <submittedName>
        <fullName evidence="1">Uncharacterized protein</fullName>
    </submittedName>
</protein>
<evidence type="ECO:0000313" key="1">
    <source>
        <dbReference type="EMBL" id="KAJ0018064.1"/>
    </source>
</evidence>
<proteinExistence type="predicted"/>
<name>A0ACC0XI67_9ROSI</name>
<dbReference type="EMBL" id="CM047747">
    <property type="protein sequence ID" value="KAJ0018064.1"/>
    <property type="molecule type" value="Genomic_DNA"/>
</dbReference>
<keyword evidence="2" id="KW-1185">Reference proteome</keyword>